<sequence>MLNNPWGKSLPLWGKCFPFIVLSKEKHMSESNIEEKRYFNYYIHGIGYLNNVRTISPPNKTPYLVVKIAAIQGPEGDHSYTYFDCRVTGNAAKEIIKLCARPINTGETVFVRFVLSNLWVMPFIYPTGDKEGQLGSSIRADLISIKNMIINGEMIYTAPDKKAEAGSESSTQAENAEPTDPSDPPDNPGPSGACALPPTTDAEQAV</sequence>
<dbReference type="Proteomes" id="UP000037931">
    <property type="component" value="Unassembled WGS sequence"/>
</dbReference>
<keyword evidence="3" id="KW-1185">Reference proteome</keyword>
<evidence type="ECO:0008006" key="4">
    <source>
        <dbReference type="Google" id="ProtNLM"/>
    </source>
</evidence>
<protein>
    <recommendedName>
        <fullName evidence="4">DUF3577 domain-containing protein</fullName>
    </recommendedName>
</protein>
<comment type="caution">
    <text evidence="2">The sequence shown here is derived from an EMBL/GenBank/DDBJ whole genome shotgun (WGS) entry which is preliminary data.</text>
</comment>
<proteinExistence type="predicted"/>
<dbReference type="EMBL" id="JSYZ01000010">
    <property type="protein sequence ID" value="KPA90339.1"/>
    <property type="molecule type" value="Genomic_DNA"/>
</dbReference>
<evidence type="ECO:0000313" key="3">
    <source>
        <dbReference type="Proteomes" id="UP000037931"/>
    </source>
</evidence>
<dbReference type="STRING" id="50340.PF66_03145"/>
<accession>A0A0N0E3Q0</accession>
<dbReference type="AlphaFoldDB" id="A0A0N0E3Q0"/>
<feature type="region of interest" description="Disordered" evidence="1">
    <location>
        <begin position="160"/>
        <end position="206"/>
    </location>
</feature>
<evidence type="ECO:0000256" key="1">
    <source>
        <dbReference type="SAM" id="MobiDB-lite"/>
    </source>
</evidence>
<dbReference type="Pfam" id="PF12101">
    <property type="entry name" value="DUF3577"/>
    <property type="match status" value="1"/>
</dbReference>
<dbReference type="InterPro" id="IPR021960">
    <property type="entry name" value="DUF3577"/>
</dbReference>
<organism evidence="2 3">
    <name type="scientific">Pseudomonas asplenii</name>
    <dbReference type="NCBI Taxonomy" id="53407"/>
    <lineage>
        <taxon>Bacteria</taxon>
        <taxon>Pseudomonadati</taxon>
        <taxon>Pseudomonadota</taxon>
        <taxon>Gammaproteobacteria</taxon>
        <taxon>Pseudomonadales</taxon>
        <taxon>Pseudomonadaceae</taxon>
        <taxon>Pseudomonas</taxon>
    </lineage>
</organism>
<name>A0A0N0E3Q0_9PSED</name>
<gene>
    <name evidence="2" type="ORF">PF66_03145</name>
</gene>
<reference evidence="2 3" key="1">
    <citation type="journal article" date="2015" name="PLoS ONE">
        <title>Rice-Infecting Pseudomonas Genomes Are Highly Accessorized and Harbor Multiple Putative Virulence Mechanisms to Cause Sheath Brown Rot.</title>
        <authorList>
            <person name="Quibod I.L."/>
            <person name="Grande G."/>
            <person name="Oreiro E.G."/>
            <person name="Borja F.N."/>
            <person name="Dossa G.S."/>
            <person name="Mauleon R."/>
            <person name="Cruz C.V."/>
            <person name="Oliva R."/>
        </authorList>
    </citation>
    <scope>NUCLEOTIDE SEQUENCE [LARGE SCALE GENOMIC DNA]</scope>
    <source>
        <strain evidence="2 3">IRRI 6609</strain>
    </source>
</reference>
<dbReference type="PATRIC" id="fig|50340.43.peg.439"/>
<evidence type="ECO:0000313" key="2">
    <source>
        <dbReference type="EMBL" id="KPA90339.1"/>
    </source>
</evidence>